<evidence type="ECO:0000256" key="1">
    <source>
        <dbReference type="ARBA" id="ARBA00004418"/>
    </source>
</evidence>
<name>A0A1I4AT70_9PROT</name>
<evidence type="ECO:0000313" key="7">
    <source>
        <dbReference type="EMBL" id="SFK59430.1"/>
    </source>
</evidence>
<comment type="subcellular location">
    <subcellularLocation>
        <location evidence="1">Periplasm</location>
    </subcellularLocation>
</comment>
<evidence type="ECO:0000256" key="2">
    <source>
        <dbReference type="ARBA" id="ARBA00005695"/>
    </source>
</evidence>
<evidence type="ECO:0000256" key="5">
    <source>
        <dbReference type="SAM" id="SignalP"/>
    </source>
</evidence>
<proteinExistence type="inferred from homology"/>
<reference evidence="7 8" key="1">
    <citation type="submission" date="2016-10" db="EMBL/GenBank/DDBJ databases">
        <authorList>
            <person name="de Groot N.N."/>
        </authorList>
    </citation>
    <scope>NUCLEOTIDE SEQUENCE [LARGE SCALE GENOMIC DNA]</scope>
    <source>
        <strain evidence="7 8">DSM 19981</strain>
    </source>
</reference>
<dbReference type="RefSeq" id="WP_092960122.1">
    <property type="nucleotide sequence ID" value="NZ_FOSQ01000004.1"/>
</dbReference>
<evidence type="ECO:0000259" key="6">
    <source>
        <dbReference type="Pfam" id="PF00496"/>
    </source>
</evidence>
<keyword evidence="4 5" id="KW-0732">Signal</keyword>
<dbReference type="PANTHER" id="PTHR30290">
    <property type="entry name" value="PERIPLASMIC BINDING COMPONENT OF ABC TRANSPORTER"/>
    <property type="match status" value="1"/>
</dbReference>
<dbReference type="Gene3D" id="3.10.105.10">
    <property type="entry name" value="Dipeptide-binding Protein, Domain 3"/>
    <property type="match status" value="1"/>
</dbReference>
<dbReference type="Gene3D" id="3.90.76.10">
    <property type="entry name" value="Dipeptide-binding Protein, Domain 1"/>
    <property type="match status" value="1"/>
</dbReference>
<dbReference type="Pfam" id="PF00496">
    <property type="entry name" value="SBP_bac_5"/>
    <property type="match status" value="1"/>
</dbReference>
<gene>
    <name evidence="7" type="ORF">SAMN02745775_104138</name>
</gene>
<protein>
    <submittedName>
        <fullName evidence="7">Peptide/nickel transport system substrate-binding protein</fullName>
    </submittedName>
</protein>
<dbReference type="GO" id="GO:1904680">
    <property type="term" value="F:peptide transmembrane transporter activity"/>
    <property type="evidence" value="ECO:0007669"/>
    <property type="project" value="TreeGrafter"/>
</dbReference>
<dbReference type="PANTHER" id="PTHR30290:SF10">
    <property type="entry name" value="PERIPLASMIC OLIGOPEPTIDE-BINDING PROTEIN-RELATED"/>
    <property type="match status" value="1"/>
</dbReference>
<comment type="similarity">
    <text evidence="2">Belongs to the bacterial solute-binding protein 5 family.</text>
</comment>
<accession>A0A1I4AT70</accession>
<dbReference type="CDD" id="cd08512">
    <property type="entry name" value="PBP2_NikA_DppA_OppA_like_7"/>
    <property type="match status" value="1"/>
</dbReference>
<evidence type="ECO:0000313" key="8">
    <source>
        <dbReference type="Proteomes" id="UP000199473"/>
    </source>
</evidence>
<dbReference type="EMBL" id="FOSQ01000004">
    <property type="protein sequence ID" value="SFK59430.1"/>
    <property type="molecule type" value="Genomic_DNA"/>
</dbReference>
<keyword evidence="8" id="KW-1185">Reference proteome</keyword>
<dbReference type="InterPro" id="IPR030678">
    <property type="entry name" value="Peptide/Ni-bd"/>
</dbReference>
<dbReference type="InterPro" id="IPR006311">
    <property type="entry name" value="TAT_signal"/>
</dbReference>
<sequence>MLPTVTRRALLATGTAAGAATAFLAPGIGPATAQSPPGVIVMAKQIDDITSLDPAEAFEYTGTEIIGNVYRKLVTTPNDDPARLVGDLAESWATSDNRIFTFTLKAGAKFASGAPVTAEDAAFSLRRAAILNKSPAFIINQFGFTRDNAEARIRATDARTLVLECAAPTSPSFLYYCLSAAVGSIVEKAVVMARAQGDDLGNGWLKQNSAGGGAYVLRQWRASESVMLDANPNADPAPRTRRIIIRHMLDSSAQLLGLQRGDIDIARNLVADQINALRSDSRFRVMPQRKASLMYLSLSQRHPALARPEVRQAIKLAIDYEGIQRNIVSTTYAVHQAFLPEGLPGALTEKPFAQRQEEARALLRQAGFPNGLEVALDYSSGAPISDIAQAIQAQLGAVGIRLRMVAGEMRQVITKTRARQHEMAIVRWGSDYFDPHSNAEAFSMNPDNGDNARNRTLAWRASWEIPDLTARTAAAVTDTDGARRVATYQALQREHQQVSPFVILLQEIEVAVTRANVTGLELGPMSDRTSFSGIVKA</sequence>
<keyword evidence="3" id="KW-0813">Transport</keyword>
<dbReference type="PROSITE" id="PS51318">
    <property type="entry name" value="TAT"/>
    <property type="match status" value="1"/>
</dbReference>
<dbReference type="GO" id="GO:0030288">
    <property type="term" value="C:outer membrane-bounded periplasmic space"/>
    <property type="evidence" value="ECO:0007669"/>
    <property type="project" value="UniProtKB-ARBA"/>
</dbReference>
<dbReference type="AlphaFoldDB" id="A0A1I4AT70"/>
<dbReference type="SUPFAM" id="SSF53850">
    <property type="entry name" value="Periplasmic binding protein-like II"/>
    <property type="match status" value="1"/>
</dbReference>
<feature type="signal peptide" evidence="5">
    <location>
        <begin position="1"/>
        <end position="33"/>
    </location>
</feature>
<dbReference type="InterPro" id="IPR039424">
    <property type="entry name" value="SBP_5"/>
</dbReference>
<dbReference type="Gene3D" id="3.40.190.10">
    <property type="entry name" value="Periplasmic binding protein-like II"/>
    <property type="match status" value="1"/>
</dbReference>
<feature type="domain" description="Solute-binding protein family 5" evidence="6">
    <location>
        <begin position="84"/>
        <end position="446"/>
    </location>
</feature>
<dbReference type="GO" id="GO:0043190">
    <property type="term" value="C:ATP-binding cassette (ABC) transporter complex"/>
    <property type="evidence" value="ECO:0007669"/>
    <property type="project" value="InterPro"/>
</dbReference>
<dbReference type="STRING" id="1123062.SAMN02745775_104138"/>
<evidence type="ECO:0000256" key="4">
    <source>
        <dbReference type="ARBA" id="ARBA00022729"/>
    </source>
</evidence>
<dbReference type="Proteomes" id="UP000199473">
    <property type="component" value="Unassembled WGS sequence"/>
</dbReference>
<dbReference type="InterPro" id="IPR000914">
    <property type="entry name" value="SBP_5_dom"/>
</dbReference>
<evidence type="ECO:0000256" key="3">
    <source>
        <dbReference type="ARBA" id="ARBA00022448"/>
    </source>
</evidence>
<dbReference type="PIRSF" id="PIRSF002741">
    <property type="entry name" value="MppA"/>
    <property type="match status" value="1"/>
</dbReference>
<dbReference type="GO" id="GO:0015833">
    <property type="term" value="P:peptide transport"/>
    <property type="evidence" value="ECO:0007669"/>
    <property type="project" value="TreeGrafter"/>
</dbReference>
<feature type="chain" id="PRO_5011727773" evidence="5">
    <location>
        <begin position="34"/>
        <end position="537"/>
    </location>
</feature>
<dbReference type="OrthoDB" id="9803988at2"/>
<organism evidence="7 8">
    <name type="scientific">Falsiroseomonas stagni DSM 19981</name>
    <dbReference type="NCBI Taxonomy" id="1123062"/>
    <lineage>
        <taxon>Bacteria</taxon>
        <taxon>Pseudomonadati</taxon>
        <taxon>Pseudomonadota</taxon>
        <taxon>Alphaproteobacteria</taxon>
        <taxon>Acetobacterales</taxon>
        <taxon>Roseomonadaceae</taxon>
        <taxon>Falsiroseomonas</taxon>
    </lineage>
</organism>